<accession>A0A6A4L7Y0</accession>
<reference evidence="4 5" key="1">
    <citation type="journal article" date="2019" name="Genome Biol. Evol.">
        <title>The Rhododendron genome and chromosomal organization provide insight into shared whole-genome duplications across the heath family (Ericaceae).</title>
        <authorList>
            <person name="Soza V.L."/>
            <person name="Lindsley D."/>
            <person name="Waalkes A."/>
            <person name="Ramage E."/>
            <person name="Patwardhan R.P."/>
            <person name="Burton J.N."/>
            <person name="Adey A."/>
            <person name="Kumar A."/>
            <person name="Qiu R."/>
            <person name="Shendure J."/>
            <person name="Hall B."/>
        </authorList>
    </citation>
    <scope>NUCLEOTIDE SEQUENCE [LARGE SCALE GENOMIC DNA]</scope>
    <source>
        <strain evidence="4">RSF 1966-606</strain>
    </source>
</reference>
<evidence type="ECO:0000313" key="4">
    <source>
        <dbReference type="EMBL" id="KAE9450678.1"/>
    </source>
</evidence>
<organism evidence="4 5">
    <name type="scientific">Rhododendron williamsianum</name>
    <dbReference type="NCBI Taxonomy" id="262921"/>
    <lineage>
        <taxon>Eukaryota</taxon>
        <taxon>Viridiplantae</taxon>
        <taxon>Streptophyta</taxon>
        <taxon>Embryophyta</taxon>
        <taxon>Tracheophyta</taxon>
        <taxon>Spermatophyta</taxon>
        <taxon>Magnoliopsida</taxon>
        <taxon>eudicotyledons</taxon>
        <taxon>Gunneridae</taxon>
        <taxon>Pentapetalae</taxon>
        <taxon>asterids</taxon>
        <taxon>Ericales</taxon>
        <taxon>Ericaceae</taxon>
        <taxon>Ericoideae</taxon>
        <taxon>Rhodoreae</taxon>
        <taxon>Rhododendron</taxon>
    </lineage>
</organism>
<dbReference type="GO" id="GO:0030639">
    <property type="term" value="P:polyketide biosynthetic process"/>
    <property type="evidence" value="ECO:0007669"/>
    <property type="project" value="TreeGrafter"/>
</dbReference>
<comment type="caution">
    <text evidence="4">The sequence shown here is derived from an EMBL/GenBank/DDBJ whole genome shotgun (WGS) entry which is preliminary data.</text>
</comment>
<dbReference type="EMBL" id="QEFC01002776">
    <property type="protein sequence ID" value="KAE9450678.1"/>
    <property type="molecule type" value="Genomic_DNA"/>
</dbReference>
<name>A0A6A4L7Y0_9ERIC</name>
<feature type="non-terminal residue" evidence="4">
    <location>
        <position position="1"/>
    </location>
</feature>
<comment type="function">
    <text evidence="1">The primary product of this enzyme is 4,2',4',6'-tetrahydroxychalcone (also termed naringenin-chalcone or chalcone) which can under specific conditions spontaneously isomerize into naringenin.</text>
</comment>
<sequence>MVKESDDLHASLVGEGLFGDGTAAITIGADLGPEVEKPLFELVSTAQTILPDSDGDHWWTPSGIEAELKPEKLRASRHVLRSAVTCRGLCVIHFGRDEDEVRRGRAQDHR</sequence>
<dbReference type="PANTHER" id="PTHR11877">
    <property type="entry name" value="HYDROXYMETHYLGLUTARYL-COA SYNTHASE"/>
    <property type="match status" value="1"/>
</dbReference>
<dbReference type="GO" id="GO:0016210">
    <property type="term" value="F:naringenin-chalcone synthase activity"/>
    <property type="evidence" value="ECO:0007669"/>
    <property type="project" value="UniProtKB-EC"/>
</dbReference>
<dbReference type="Proteomes" id="UP000428333">
    <property type="component" value="Linkage Group LG10"/>
</dbReference>
<dbReference type="InterPro" id="IPR011141">
    <property type="entry name" value="Polyketide_synthase_type-III"/>
</dbReference>
<protein>
    <recommendedName>
        <fullName evidence="3">chalcone synthase</fullName>
        <ecNumber evidence="3">2.3.1.74</ecNumber>
    </recommendedName>
</protein>
<gene>
    <name evidence="4" type="ORF">C3L33_17421</name>
</gene>
<evidence type="ECO:0000256" key="1">
    <source>
        <dbReference type="ARBA" id="ARBA00002969"/>
    </source>
</evidence>
<evidence type="ECO:0000313" key="5">
    <source>
        <dbReference type="Proteomes" id="UP000428333"/>
    </source>
</evidence>
<keyword evidence="5" id="KW-1185">Reference proteome</keyword>
<comment type="pathway">
    <text evidence="2">Secondary metabolite biosynthesis; flavonoid biosynthesis.</text>
</comment>
<dbReference type="InterPro" id="IPR016039">
    <property type="entry name" value="Thiolase-like"/>
</dbReference>
<dbReference type="PANTHER" id="PTHR11877:SF80">
    <property type="entry name" value="CHALCONE SYNTHASE 1"/>
    <property type="match status" value="1"/>
</dbReference>
<dbReference type="EC" id="2.3.1.74" evidence="3"/>
<dbReference type="Gene3D" id="3.40.47.10">
    <property type="match status" value="1"/>
</dbReference>
<proteinExistence type="predicted"/>
<dbReference type="AlphaFoldDB" id="A0A6A4L7Y0"/>
<evidence type="ECO:0000256" key="2">
    <source>
        <dbReference type="ARBA" id="ARBA00004966"/>
    </source>
</evidence>
<dbReference type="OrthoDB" id="785698at2759"/>
<evidence type="ECO:0000256" key="3">
    <source>
        <dbReference type="ARBA" id="ARBA00012975"/>
    </source>
</evidence>